<organism evidence="2 3">
    <name type="scientific">Asaia bogorensis</name>
    <dbReference type="NCBI Taxonomy" id="91915"/>
    <lineage>
        <taxon>Bacteria</taxon>
        <taxon>Pseudomonadati</taxon>
        <taxon>Pseudomonadota</taxon>
        <taxon>Alphaproteobacteria</taxon>
        <taxon>Acetobacterales</taxon>
        <taxon>Acetobacteraceae</taxon>
        <taxon>Asaia</taxon>
    </lineage>
</organism>
<dbReference type="PANTHER" id="PTHR38593">
    <property type="entry name" value="BLR2558 PROTEIN"/>
    <property type="match status" value="1"/>
</dbReference>
<evidence type="ECO:0000313" key="3">
    <source>
        <dbReference type="Proteomes" id="UP000027583"/>
    </source>
</evidence>
<evidence type="ECO:0000313" key="2">
    <source>
        <dbReference type="EMBL" id="CDG39178.1"/>
    </source>
</evidence>
<name>A0A060QEU4_9PROT</name>
<feature type="domain" description="DUF4142" evidence="1">
    <location>
        <begin position="74"/>
        <end position="196"/>
    </location>
</feature>
<dbReference type="eggNOG" id="COG3652">
    <property type="taxonomic scope" value="Bacteria"/>
</dbReference>
<proteinExistence type="predicted"/>
<dbReference type="InterPro" id="IPR012347">
    <property type="entry name" value="Ferritin-like"/>
</dbReference>
<reference evidence="2 3" key="2">
    <citation type="journal article" date="2014" name="PLoS ONE">
        <title>Evolution of mitochondria reconstructed from the energy metabolism of living bacteria.</title>
        <authorList>
            <person name="Degli Esposti M."/>
            <person name="Chouaia B."/>
            <person name="Comandatore F."/>
            <person name="Crotti E."/>
            <person name="Sassera D."/>
            <person name="Lievens P.M."/>
            <person name="Daffonchio D."/>
            <person name="Bandi C."/>
        </authorList>
    </citation>
    <scope>NUCLEOTIDE SEQUENCE [LARGE SCALE GENOMIC DNA]</scope>
    <source>
        <strain evidence="2 3">SF2.1</strain>
    </source>
</reference>
<evidence type="ECO:0000259" key="1">
    <source>
        <dbReference type="Pfam" id="PF13628"/>
    </source>
</evidence>
<protein>
    <recommendedName>
        <fullName evidence="1">DUF4142 domain-containing protein</fullName>
    </recommendedName>
</protein>
<dbReference type="AlphaFoldDB" id="A0A060QEU4"/>
<sequence length="224" mass="24879">MGSTLFITARFNRENKPLPRALHRRDNEKEGTPMKFGLRPELRVGLALLPLCACTPAYPKLPPLPDKAPPFTTADAAFLQQANEHDLTQIALAKLTVDHARSNDVKTLGQDALKDYEAHRKTLSTLAGKHDLALTTTVLVADQEKRDRLSKLHGLAFDRAYMKAIRDDAQANQASIGTVFTTTKDSDVKAAATDLQKLDQRYISSAFSWLPQLATRKHRSGTHR</sequence>
<reference evidence="2 3" key="1">
    <citation type="journal article" date="2014" name="Genome Biol. Evol.">
        <title>Acetic acid bacteria genomes reveal functional traits for adaptation to life in insect guts.</title>
        <authorList>
            <person name="Chouaia B."/>
            <person name="Gaiarsa S."/>
            <person name="Crotti E."/>
            <person name="Comandatore F."/>
            <person name="Degli Esposti M."/>
            <person name="Ricci I."/>
            <person name="Alma A."/>
            <person name="Favia G."/>
            <person name="Bandi C."/>
            <person name="Daffonchio D."/>
        </authorList>
    </citation>
    <scope>NUCLEOTIDE SEQUENCE [LARGE SCALE GENOMIC DNA]</scope>
    <source>
        <strain evidence="2 3">SF2.1</strain>
    </source>
</reference>
<accession>A0A060QEU4</accession>
<dbReference type="PANTHER" id="PTHR38593:SF1">
    <property type="entry name" value="BLR2558 PROTEIN"/>
    <property type="match status" value="1"/>
</dbReference>
<gene>
    <name evidence="2" type="ORF">ASAP_1133</name>
</gene>
<comment type="caution">
    <text evidence="2">The sequence shown here is derived from an EMBL/GenBank/DDBJ whole genome shotgun (WGS) entry which is preliminary data.</text>
</comment>
<dbReference type="EMBL" id="CBLX010000009">
    <property type="protein sequence ID" value="CDG39178.1"/>
    <property type="molecule type" value="Genomic_DNA"/>
</dbReference>
<dbReference type="Gene3D" id="1.20.1260.10">
    <property type="match status" value="1"/>
</dbReference>
<dbReference type="InterPro" id="IPR025419">
    <property type="entry name" value="DUF4142"/>
</dbReference>
<dbReference type="Pfam" id="PF13628">
    <property type="entry name" value="DUF4142"/>
    <property type="match status" value="1"/>
</dbReference>
<dbReference type="Proteomes" id="UP000027583">
    <property type="component" value="Unassembled WGS sequence"/>
</dbReference>